<protein>
    <submittedName>
        <fullName evidence="1">Uncharacterized protein</fullName>
    </submittedName>
</protein>
<organism evidence="1">
    <name type="scientific">Rhizophora mucronata</name>
    <name type="common">Asiatic mangrove</name>
    <dbReference type="NCBI Taxonomy" id="61149"/>
    <lineage>
        <taxon>Eukaryota</taxon>
        <taxon>Viridiplantae</taxon>
        <taxon>Streptophyta</taxon>
        <taxon>Embryophyta</taxon>
        <taxon>Tracheophyta</taxon>
        <taxon>Spermatophyta</taxon>
        <taxon>Magnoliopsida</taxon>
        <taxon>eudicotyledons</taxon>
        <taxon>Gunneridae</taxon>
        <taxon>Pentapetalae</taxon>
        <taxon>rosids</taxon>
        <taxon>fabids</taxon>
        <taxon>Malpighiales</taxon>
        <taxon>Rhizophoraceae</taxon>
        <taxon>Rhizophora</taxon>
    </lineage>
</organism>
<name>A0A2P2QRW7_RHIMU</name>
<reference evidence="1" key="1">
    <citation type="submission" date="2018-02" db="EMBL/GenBank/DDBJ databases">
        <title>Rhizophora mucronata_Transcriptome.</title>
        <authorList>
            <person name="Meera S.P."/>
            <person name="Sreeshan A."/>
            <person name="Augustine A."/>
        </authorList>
    </citation>
    <scope>NUCLEOTIDE SEQUENCE</scope>
    <source>
        <tissue evidence="1">Leaf</tissue>
    </source>
</reference>
<sequence>MYLTAPYASFKDKNTQALTKVLYVTRNIFKSDNKCSRWSFALSSSHWWE</sequence>
<proteinExistence type="predicted"/>
<dbReference type="EMBL" id="GGEC01089288">
    <property type="protein sequence ID" value="MBX69772.1"/>
    <property type="molecule type" value="Transcribed_RNA"/>
</dbReference>
<evidence type="ECO:0000313" key="1">
    <source>
        <dbReference type="EMBL" id="MBX69772.1"/>
    </source>
</evidence>
<dbReference type="AlphaFoldDB" id="A0A2P2QRW7"/>
<accession>A0A2P2QRW7</accession>